<dbReference type="InterPro" id="IPR035965">
    <property type="entry name" value="PAS-like_dom_sf"/>
</dbReference>
<evidence type="ECO:0000259" key="2">
    <source>
        <dbReference type="SMART" id="SM00065"/>
    </source>
</evidence>
<dbReference type="InterPro" id="IPR000014">
    <property type="entry name" value="PAS"/>
</dbReference>
<dbReference type="InterPro" id="IPR003018">
    <property type="entry name" value="GAF"/>
</dbReference>
<dbReference type="PANTHER" id="PTHR43156:SF2">
    <property type="entry name" value="STAGE II SPORULATION PROTEIN E"/>
    <property type="match status" value="1"/>
</dbReference>
<dbReference type="Pfam" id="PF13492">
    <property type="entry name" value="GAF_3"/>
    <property type="match status" value="1"/>
</dbReference>
<evidence type="ECO:0000313" key="6">
    <source>
        <dbReference type="Proteomes" id="UP000070188"/>
    </source>
</evidence>
<dbReference type="AlphaFoldDB" id="A0A132MPE7"/>
<feature type="domain" description="PPM-type phosphatase" evidence="4">
    <location>
        <begin position="595"/>
        <end position="812"/>
    </location>
</feature>
<comment type="caution">
    <text evidence="5">The sequence shown here is derived from an EMBL/GenBank/DDBJ whole genome shotgun (WGS) entry which is preliminary data.</text>
</comment>
<dbReference type="Gene3D" id="3.30.450.20">
    <property type="entry name" value="PAS domain"/>
    <property type="match status" value="1"/>
</dbReference>
<dbReference type="SUPFAM" id="SSF81606">
    <property type="entry name" value="PP2C-like"/>
    <property type="match status" value="1"/>
</dbReference>
<dbReference type="InterPro" id="IPR036890">
    <property type="entry name" value="HATPase_C_sf"/>
</dbReference>
<dbReference type="CDD" id="cd00130">
    <property type="entry name" value="PAS"/>
    <property type="match status" value="1"/>
</dbReference>
<protein>
    <submittedName>
        <fullName evidence="5">Putative regulatory protein</fullName>
    </submittedName>
</protein>
<dbReference type="SMART" id="SM00331">
    <property type="entry name" value="PP2C_SIG"/>
    <property type="match status" value="1"/>
</dbReference>
<dbReference type="Proteomes" id="UP000070188">
    <property type="component" value="Unassembled WGS sequence"/>
</dbReference>
<keyword evidence="1" id="KW-0378">Hydrolase</keyword>
<sequence length="831" mass="90025">MDAVDDAVLLVSELVTNAVVHAGTRTDVTCLRYEGGIQIEVEDRYPARELPLYIPEQDSGHEGGRGLYLSAMVASAWGVDYSRTSKRVWFRLDLPTITDGGTIVASPVGLGRPLPSVTGELRVAVVRADADGRVREWNADAEALFGWAGQQARQLKLGELISWPHRPGGVLTLVDVLQLSRWQGEYGVRHRDGRVVPVFASHVQTLADGDDPSIVCLMVLEEHRSVLEAPAPVRSEAVEVVQPVDPVSAEWAGLSESVTARLGLDELLQRTVERARDSLGGDAAYILLTTEDEGEMEVRATTGLPQNLHRGTRLLAEGSTGRVFSARLPAVHDDLGEGAPAVSLLRGTGMRSLLTVPLMVEGRVIGQLGVASEQPGRFDNEDAIRLQRAADRIALSVESARLAELERIRRGWLSFLAEASDLLAGTLHHEMTLAMVAQLVVPRLATWCAVYTVDETETPRLSYVWHADEEMIDPLRDLLEQAPLPKGPTTPGAARWTCLAEVPDDAVEFPPDVDLRKDHVIALPLVARGHNLGMLVLGRPARDPFHRDVVDLAEDLSRRAALALDNARLYSDRAATSHQLQQSLLPSDLPEVPSVDVGVVYQAAGEGNEVGGDFYDLFAIDGERFGFAIGDVCGKGAGAAAVTGLARHALRILAREGHDVSAVLERLNKEILGEGARARFLTLLYGEIRPRGRGRVELRFASAGHPLPMLLRSNGELDTVGTEQPLLGVLDELDLKVDEVTLRAGDVLVCFTDGVTERRRDRQMLGEDGLARVLADCVSLNAGAVAVRVQRAVVSFAPDAPRDDMAVMVLRATPGDLPVRTPLRSNGSSYQ</sequence>
<evidence type="ECO:0000259" key="3">
    <source>
        <dbReference type="SMART" id="SM00091"/>
    </source>
</evidence>
<dbReference type="InterPro" id="IPR029016">
    <property type="entry name" value="GAF-like_dom_sf"/>
</dbReference>
<evidence type="ECO:0000256" key="1">
    <source>
        <dbReference type="ARBA" id="ARBA00022801"/>
    </source>
</evidence>
<dbReference type="SUPFAM" id="SSF55785">
    <property type="entry name" value="PYP-like sensor domain (PAS domain)"/>
    <property type="match status" value="1"/>
</dbReference>
<dbReference type="EMBL" id="LAXD01000001">
    <property type="protein sequence ID" value="KWW99734.1"/>
    <property type="molecule type" value="Genomic_DNA"/>
</dbReference>
<dbReference type="Pfam" id="PF07228">
    <property type="entry name" value="SpoIIE"/>
    <property type="match status" value="1"/>
</dbReference>
<reference evidence="6" key="1">
    <citation type="submission" date="2015-04" db="EMBL/GenBank/DDBJ databases">
        <title>Physiological reanalysis, assessment of diazotrophy, and genome sequences of multiple isolates of Streptomyces thermoautotrophicus.</title>
        <authorList>
            <person name="MacKellar D.C."/>
            <person name="Lieber L."/>
            <person name="Norman J."/>
            <person name="Bolger A."/>
            <person name="Tobin C."/>
            <person name="Murray J.W."/>
            <person name="Chang R."/>
            <person name="Ford T."/>
            <person name="Nguyen P.Q."/>
            <person name="Woodward J."/>
            <person name="Permingeat H."/>
            <person name="Joshi N.S."/>
            <person name="Silver P.A."/>
            <person name="Usadel B."/>
            <person name="Rutherford A.W."/>
            <person name="Friesen M."/>
            <person name="Prell J."/>
        </authorList>
    </citation>
    <scope>NUCLEOTIDE SEQUENCE [LARGE SCALE GENOMIC DNA]</scope>
    <source>
        <strain evidence="6">H1</strain>
    </source>
</reference>
<feature type="domain" description="PAS" evidence="3">
    <location>
        <begin position="112"/>
        <end position="178"/>
    </location>
</feature>
<dbReference type="InterPro" id="IPR052016">
    <property type="entry name" value="Bact_Sigma-Reg"/>
</dbReference>
<dbReference type="SMART" id="SM00065">
    <property type="entry name" value="GAF"/>
    <property type="match status" value="2"/>
</dbReference>
<gene>
    <name evidence="5" type="ORF">LI90_1373</name>
</gene>
<dbReference type="Gene3D" id="3.60.40.10">
    <property type="entry name" value="PPM-type phosphatase domain"/>
    <property type="match status" value="1"/>
</dbReference>
<dbReference type="CDD" id="cd16936">
    <property type="entry name" value="HATPase_RsbW-like"/>
    <property type="match status" value="1"/>
</dbReference>
<dbReference type="Pfam" id="PF13581">
    <property type="entry name" value="HATPase_c_2"/>
    <property type="match status" value="1"/>
</dbReference>
<evidence type="ECO:0000259" key="4">
    <source>
        <dbReference type="SMART" id="SM00331"/>
    </source>
</evidence>
<dbReference type="Gene3D" id="3.30.565.10">
    <property type="entry name" value="Histidine kinase-like ATPase, C-terminal domain"/>
    <property type="match status" value="1"/>
</dbReference>
<feature type="domain" description="GAF" evidence="2">
    <location>
        <begin position="263"/>
        <end position="407"/>
    </location>
</feature>
<dbReference type="FunFam" id="3.60.40.10:FF:000034">
    <property type="entry name" value="PAS domain S-box protein"/>
    <property type="match status" value="1"/>
</dbReference>
<dbReference type="SUPFAM" id="SSF55781">
    <property type="entry name" value="GAF domain-like"/>
    <property type="match status" value="2"/>
</dbReference>
<dbReference type="SMART" id="SM00091">
    <property type="entry name" value="PAS"/>
    <property type="match status" value="1"/>
</dbReference>
<dbReference type="PATRIC" id="fig|1469144.10.peg.1511"/>
<evidence type="ECO:0000313" key="5">
    <source>
        <dbReference type="EMBL" id="KWW99734.1"/>
    </source>
</evidence>
<dbReference type="Gene3D" id="3.30.450.40">
    <property type="match status" value="2"/>
</dbReference>
<accession>A0A132MPE7</accession>
<dbReference type="InterPro" id="IPR003594">
    <property type="entry name" value="HATPase_dom"/>
</dbReference>
<dbReference type="Pfam" id="PF13185">
    <property type="entry name" value="GAF_2"/>
    <property type="match status" value="1"/>
</dbReference>
<dbReference type="STRING" id="1469144.LI90_1373"/>
<dbReference type="GO" id="GO:0016791">
    <property type="term" value="F:phosphatase activity"/>
    <property type="evidence" value="ECO:0007669"/>
    <property type="project" value="TreeGrafter"/>
</dbReference>
<dbReference type="SUPFAM" id="SSF55874">
    <property type="entry name" value="ATPase domain of HSP90 chaperone/DNA topoisomerase II/histidine kinase"/>
    <property type="match status" value="1"/>
</dbReference>
<organism evidence="5 6">
    <name type="scientific">Carbonactinospora thermoautotrophica</name>
    <dbReference type="NCBI Taxonomy" id="1469144"/>
    <lineage>
        <taxon>Bacteria</taxon>
        <taxon>Bacillati</taxon>
        <taxon>Actinomycetota</taxon>
        <taxon>Actinomycetes</taxon>
        <taxon>Kitasatosporales</taxon>
        <taxon>Carbonactinosporaceae</taxon>
        <taxon>Carbonactinospora</taxon>
    </lineage>
</organism>
<dbReference type="InterPro" id="IPR036457">
    <property type="entry name" value="PPM-type-like_dom_sf"/>
</dbReference>
<name>A0A132MPE7_9ACTN</name>
<proteinExistence type="predicted"/>
<dbReference type="InterPro" id="IPR001932">
    <property type="entry name" value="PPM-type_phosphatase-like_dom"/>
</dbReference>
<keyword evidence="6" id="KW-1185">Reference proteome</keyword>
<feature type="domain" description="GAF" evidence="2">
    <location>
        <begin position="428"/>
        <end position="574"/>
    </location>
</feature>
<dbReference type="PANTHER" id="PTHR43156">
    <property type="entry name" value="STAGE II SPORULATION PROTEIN E-RELATED"/>
    <property type="match status" value="1"/>
</dbReference>